<feature type="domain" description="Lipid-binding serum glycoprotein N-terminal" evidence="1">
    <location>
        <begin position="46"/>
        <end position="218"/>
    </location>
</feature>
<name>A0AAW0H211_MYOGA</name>
<evidence type="ECO:0000313" key="3">
    <source>
        <dbReference type="Proteomes" id="UP001488838"/>
    </source>
</evidence>
<organism evidence="2 3">
    <name type="scientific">Myodes glareolus</name>
    <name type="common">Bank vole</name>
    <name type="synonym">Clethrionomys glareolus</name>
    <dbReference type="NCBI Taxonomy" id="447135"/>
    <lineage>
        <taxon>Eukaryota</taxon>
        <taxon>Metazoa</taxon>
        <taxon>Chordata</taxon>
        <taxon>Craniata</taxon>
        <taxon>Vertebrata</taxon>
        <taxon>Euteleostomi</taxon>
        <taxon>Mammalia</taxon>
        <taxon>Eutheria</taxon>
        <taxon>Euarchontoglires</taxon>
        <taxon>Glires</taxon>
        <taxon>Rodentia</taxon>
        <taxon>Myomorpha</taxon>
        <taxon>Muroidea</taxon>
        <taxon>Cricetidae</taxon>
        <taxon>Arvicolinae</taxon>
        <taxon>Myodes</taxon>
    </lineage>
</organism>
<dbReference type="AlphaFoldDB" id="A0AAW0H211"/>
<gene>
    <name evidence="2" type="ORF">U0070_014931</name>
</gene>
<keyword evidence="3" id="KW-1185">Reference proteome</keyword>
<dbReference type="PANTHER" id="PTHR47736">
    <property type="entry name" value="BPI FOLD-CONTAINING FAMILY A MEMBER 3"/>
    <property type="match status" value="1"/>
</dbReference>
<dbReference type="InterPro" id="IPR032946">
    <property type="entry name" value="Bpifa3"/>
</dbReference>
<dbReference type="PANTHER" id="PTHR47736:SF1">
    <property type="entry name" value="BPI FOLD-CONTAINING FAMILY A MEMBER 3"/>
    <property type="match status" value="1"/>
</dbReference>
<dbReference type="EMBL" id="JBBHLL010001005">
    <property type="protein sequence ID" value="KAK7796804.1"/>
    <property type="molecule type" value="Genomic_DNA"/>
</dbReference>
<dbReference type="InterPro" id="IPR017942">
    <property type="entry name" value="Lipid-bd_serum_glycop_N"/>
</dbReference>
<accession>A0AAW0H211</accession>
<dbReference type="InterPro" id="IPR017943">
    <property type="entry name" value="Bactericidal_perm-incr_a/b_dom"/>
</dbReference>
<dbReference type="GO" id="GO:0008289">
    <property type="term" value="F:lipid binding"/>
    <property type="evidence" value="ECO:0007669"/>
    <property type="project" value="InterPro"/>
</dbReference>
<dbReference type="Proteomes" id="UP001488838">
    <property type="component" value="Unassembled WGS sequence"/>
</dbReference>
<protein>
    <recommendedName>
        <fullName evidence="1">Lipid-binding serum glycoprotein N-terminal domain-containing protein</fullName>
    </recommendedName>
</protein>
<dbReference type="SUPFAM" id="SSF55394">
    <property type="entry name" value="Bactericidal permeability-increasing protein, BPI"/>
    <property type="match status" value="1"/>
</dbReference>
<reference evidence="2 3" key="1">
    <citation type="journal article" date="2023" name="bioRxiv">
        <title>Conserved and derived expression patterns and positive selection on dental genes reveal complex evolutionary context of ever-growing rodent molars.</title>
        <authorList>
            <person name="Calamari Z.T."/>
            <person name="Song A."/>
            <person name="Cohen E."/>
            <person name="Akter M."/>
            <person name="Roy R.D."/>
            <person name="Hallikas O."/>
            <person name="Christensen M.M."/>
            <person name="Li P."/>
            <person name="Marangoni P."/>
            <person name="Jernvall J."/>
            <person name="Klein O.D."/>
        </authorList>
    </citation>
    <scope>NUCLEOTIDE SEQUENCE [LARGE SCALE GENOMIC DNA]</scope>
    <source>
        <strain evidence="2">V071</strain>
    </source>
</reference>
<proteinExistence type="predicted"/>
<evidence type="ECO:0000259" key="1">
    <source>
        <dbReference type="Pfam" id="PF01273"/>
    </source>
</evidence>
<sequence length="258" mass="28647">MKSLVDSLPSPSFKHTVLRPIFLCTPLLHSNMNSTIPSPFPVIAQGLLKHNAEGRIQSMQLLDRLNVSGMVAPGMVGWLIGGMNFQQQQEISINITNVQLDCDGIQMALPKEWFSTNITLEFDVEFQLPFNSNIIKTHARMGLAAESWLEKDEFGRRELVMGRCHMEPSSDAASMSTEAVPPKMKHFLHNLRESLGKVIPNLVESQVCPLIGEILRQLDVKLLKGLVGECWGPAWEASLGLVDNKGGDITLVYCENIL</sequence>
<dbReference type="Pfam" id="PF01273">
    <property type="entry name" value="LBP_BPI_CETP"/>
    <property type="match status" value="1"/>
</dbReference>
<evidence type="ECO:0000313" key="2">
    <source>
        <dbReference type="EMBL" id="KAK7796804.1"/>
    </source>
</evidence>
<dbReference type="Gene3D" id="3.15.10.10">
    <property type="entry name" value="Bactericidal permeability-increasing protein, domain 1"/>
    <property type="match status" value="1"/>
</dbReference>
<comment type="caution">
    <text evidence="2">The sequence shown here is derived from an EMBL/GenBank/DDBJ whole genome shotgun (WGS) entry which is preliminary data.</text>
</comment>